<comment type="similarity">
    <text evidence="1">Belongs to the protein kinase superfamily. CMGC Ser/Thr protein kinase family. MNB/DYRK subfamily.</text>
</comment>
<feature type="compositionally biased region" description="Polar residues" evidence="12">
    <location>
        <begin position="457"/>
        <end position="477"/>
    </location>
</feature>
<proteinExistence type="inferred from homology"/>
<evidence type="ECO:0000256" key="2">
    <source>
        <dbReference type="ARBA" id="ARBA00013203"/>
    </source>
</evidence>
<feature type="compositionally biased region" description="Low complexity" evidence="12">
    <location>
        <begin position="401"/>
        <end position="412"/>
    </location>
</feature>
<feature type="compositionally biased region" description="Polar residues" evidence="12">
    <location>
        <begin position="89"/>
        <end position="100"/>
    </location>
</feature>
<dbReference type="SMART" id="SM00220">
    <property type="entry name" value="S_TKc"/>
    <property type="match status" value="1"/>
</dbReference>
<evidence type="ECO:0000313" key="15">
    <source>
        <dbReference type="Proteomes" id="UP001221142"/>
    </source>
</evidence>
<keyword evidence="4" id="KW-0808">Transferase</keyword>
<dbReference type="PANTHER" id="PTHR24058:SF22">
    <property type="entry name" value="DUAL SPECIFICITY TYROSINE-PHOSPHORYLATION-REGULATED KINASE 4"/>
    <property type="match status" value="1"/>
</dbReference>
<feature type="compositionally biased region" description="Basic and acidic residues" evidence="12">
    <location>
        <begin position="290"/>
        <end position="299"/>
    </location>
</feature>
<feature type="compositionally biased region" description="Polar residues" evidence="12">
    <location>
        <begin position="769"/>
        <end position="793"/>
    </location>
</feature>
<feature type="compositionally biased region" description="Basic and acidic residues" evidence="12">
    <location>
        <begin position="151"/>
        <end position="162"/>
    </location>
</feature>
<dbReference type="InterPro" id="IPR042521">
    <property type="entry name" value="DYRK"/>
</dbReference>
<dbReference type="Gene3D" id="3.30.10.30">
    <property type="entry name" value="DYRK"/>
    <property type="match status" value="1"/>
</dbReference>
<feature type="compositionally biased region" description="Basic and acidic residues" evidence="12">
    <location>
        <begin position="359"/>
        <end position="368"/>
    </location>
</feature>
<feature type="compositionally biased region" description="Low complexity" evidence="12">
    <location>
        <begin position="870"/>
        <end position="883"/>
    </location>
</feature>
<feature type="compositionally biased region" description="Polar residues" evidence="12">
    <location>
        <begin position="57"/>
        <end position="67"/>
    </location>
</feature>
<feature type="compositionally biased region" description="Basic and acidic residues" evidence="12">
    <location>
        <begin position="671"/>
        <end position="687"/>
    </location>
</feature>
<reference evidence="14" key="1">
    <citation type="submission" date="2023-03" db="EMBL/GenBank/DDBJ databases">
        <title>Massive genome expansion in bonnet fungi (Mycena s.s.) driven by repeated elements and novel gene families across ecological guilds.</title>
        <authorList>
            <consortium name="Lawrence Berkeley National Laboratory"/>
            <person name="Harder C.B."/>
            <person name="Miyauchi S."/>
            <person name="Viragh M."/>
            <person name="Kuo A."/>
            <person name="Thoen E."/>
            <person name="Andreopoulos B."/>
            <person name="Lu D."/>
            <person name="Skrede I."/>
            <person name="Drula E."/>
            <person name="Henrissat B."/>
            <person name="Morin E."/>
            <person name="Kohler A."/>
            <person name="Barry K."/>
            <person name="LaButti K."/>
            <person name="Morin E."/>
            <person name="Salamov A."/>
            <person name="Lipzen A."/>
            <person name="Mereny Z."/>
            <person name="Hegedus B."/>
            <person name="Baldrian P."/>
            <person name="Stursova M."/>
            <person name="Weitz H."/>
            <person name="Taylor A."/>
            <person name="Grigoriev I.V."/>
            <person name="Nagy L.G."/>
            <person name="Martin F."/>
            <person name="Kauserud H."/>
        </authorList>
    </citation>
    <scope>NUCLEOTIDE SEQUENCE</scope>
    <source>
        <strain evidence="14">9284</strain>
    </source>
</reference>
<feature type="region of interest" description="Disordered" evidence="12">
    <location>
        <begin position="146"/>
        <end position="732"/>
    </location>
</feature>
<feature type="compositionally biased region" description="Low complexity" evidence="12">
    <location>
        <begin position="1033"/>
        <end position="1062"/>
    </location>
</feature>
<feature type="compositionally biased region" description="Polar residues" evidence="12">
    <location>
        <begin position="713"/>
        <end position="725"/>
    </location>
</feature>
<comment type="catalytic activity">
    <reaction evidence="9">
        <text>L-threonyl-[protein] + ATP = O-phospho-L-threonyl-[protein] + ADP + H(+)</text>
        <dbReference type="Rhea" id="RHEA:46608"/>
        <dbReference type="Rhea" id="RHEA-COMP:11060"/>
        <dbReference type="Rhea" id="RHEA-COMP:11605"/>
        <dbReference type="ChEBI" id="CHEBI:15378"/>
        <dbReference type="ChEBI" id="CHEBI:30013"/>
        <dbReference type="ChEBI" id="CHEBI:30616"/>
        <dbReference type="ChEBI" id="CHEBI:61977"/>
        <dbReference type="ChEBI" id="CHEBI:456216"/>
        <dbReference type="EC" id="2.7.12.1"/>
    </reaction>
</comment>
<dbReference type="InterPro" id="IPR017441">
    <property type="entry name" value="Protein_kinase_ATP_BS"/>
</dbReference>
<dbReference type="PROSITE" id="PS50011">
    <property type="entry name" value="PROTEIN_KINASE_DOM"/>
    <property type="match status" value="1"/>
</dbReference>
<feature type="compositionally biased region" description="Low complexity" evidence="12">
    <location>
        <begin position="1237"/>
        <end position="1253"/>
    </location>
</feature>
<feature type="compositionally biased region" description="Low complexity" evidence="12">
    <location>
        <begin position="918"/>
        <end position="940"/>
    </location>
</feature>
<keyword evidence="6" id="KW-0418">Kinase</keyword>
<keyword evidence="5 11" id="KW-0547">Nucleotide-binding</keyword>
<feature type="binding site" evidence="11">
    <location>
        <position position="1461"/>
    </location>
    <ligand>
        <name>ATP</name>
        <dbReference type="ChEBI" id="CHEBI:30616"/>
    </ligand>
</feature>
<feature type="compositionally biased region" description="Low complexity" evidence="12">
    <location>
        <begin position="1296"/>
        <end position="1307"/>
    </location>
</feature>
<feature type="region of interest" description="Disordered" evidence="12">
    <location>
        <begin position="1722"/>
        <end position="1833"/>
    </location>
</feature>
<feature type="compositionally biased region" description="Polar residues" evidence="12">
    <location>
        <begin position="895"/>
        <end position="907"/>
    </location>
</feature>
<dbReference type="GO" id="GO:0005737">
    <property type="term" value="C:cytoplasm"/>
    <property type="evidence" value="ECO:0007669"/>
    <property type="project" value="TreeGrafter"/>
</dbReference>
<feature type="compositionally biased region" description="Polar residues" evidence="12">
    <location>
        <begin position="1193"/>
        <end position="1212"/>
    </location>
</feature>
<feature type="domain" description="Protein kinase" evidence="13">
    <location>
        <begin position="1432"/>
        <end position="1728"/>
    </location>
</feature>
<dbReference type="CDD" id="cd14210">
    <property type="entry name" value="PKc_DYRK"/>
    <property type="match status" value="1"/>
</dbReference>
<feature type="compositionally biased region" description="Low complexity" evidence="12">
    <location>
        <begin position="750"/>
        <end position="766"/>
    </location>
</feature>
<evidence type="ECO:0000256" key="11">
    <source>
        <dbReference type="PROSITE-ProRule" id="PRU10141"/>
    </source>
</evidence>
<dbReference type="PANTHER" id="PTHR24058">
    <property type="entry name" value="DUAL SPECIFICITY PROTEIN KINASE"/>
    <property type="match status" value="1"/>
</dbReference>
<dbReference type="InterPro" id="IPR000719">
    <property type="entry name" value="Prot_kinase_dom"/>
</dbReference>
<dbReference type="Gene3D" id="3.30.200.20">
    <property type="entry name" value="Phosphorylase Kinase, domain 1"/>
    <property type="match status" value="1"/>
</dbReference>
<dbReference type="SUPFAM" id="SSF56112">
    <property type="entry name" value="Protein kinase-like (PK-like)"/>
    <property type="match status" value="1"/>
</dbReference>
<dbReference type="InterPro" id="IPR011009">
    <property type="entry name" value="Kinase-like_dom_sf"/>
</dbReference>
<evidence type="ECO:0000256" key="1">
    <source>
        <dbReference type="ARBA" id="ARBA00008867"/>
    </source>
</evidence>
<feature type="compositionally biased region" description="Low complexity" evidence="12">
    <location>
        <begin position="1803"/>
        <end position="1818"/>
    </location>
</feature>
<protein>
    <recommendedName>
        <fullName evidence="2">dual-specificity kinase</fullName>
        <ecNumber evidence="2">2.7.12.1</ecNumber>
    </recommendedName>
</protein>
<keyword evidence="7 11" id="KW-0067">ATP-binding</keyword>
<dbReference type="PROSITE" id="PS00108">
    <property type="entry name" value="PROTEIN_KINASE_ST"/>
    <property type="match status" value="1"/>
</dbReference>
<dbReference type="GO" id="GO:0004674">
    <property type="term" value="F:protein serine/threonine kinase activity"/>
    <property type="evidence" value="ECO:0007669"/>
    <property type="project" value="UniProtKB-KW"/>
</dbReference>
<evidence type="ECO:0000256" key="6">
    <source>
        <dbReference type="ARBA" id="ARBA00022777"/>
    </source>
</evidence>
<feature type="region of interest" description="Disordered" evidence="12">
    <location>
        <begin position="750"/>
        <end position="1173"/>
    </location>
</feature>
<dbReference type="GO" id="GO:0005856">
    <property type="term" value="C:cytoskeleton"/>
    <property type="evidence" value="ECO:0007669"/>
    <property type="project" value="TreeGrafter"/>
</dbReference>
<feature type="region of interest" description="Disordered" evidence="12">
    <location>
        <begin position="1"/>
        <end position="117"/>
    </location>
</feature>
<feature type="compositionally biased region" description="Polar residues" evidence="12">
    <location>
        <begin position="1128"/>
        <end position="1167"/>
    </location>
</feature>
<evidence type="ECO:0000256" key="7">
    <source>
        <dbReference type="ARBA" id="ARBA00022840"/>
    </source>
</evidence>
<dbReference type="Pfam" id="PF00069">
    <property type="entry name" value="Pkinase"/>
    <property type="match status" value="1"/>
</dbReference>
<comment type="caution">
    <text evidence="14">The sequence shown here is derived from an EMBL/GenBank/DDBJ whole genome shotgun (WGS) entry which is preliminary data.</text>
</comment>
<feature type="compositionally biased region" description="Low complexity" evidence="12">
    <location>
        <begin position="797"/>
        <end position="810"/>
    </location>
</feature>
<dbReference type="EC" id="2.7.12.1" evidence="2"/>
<comment type="catalytic activity">
    <reaction evidence="8">
        <text>L-seryl-[protein] + ATP = O-phospho-L-seryl-[protein] + ADP + H(+)</text>
        <dbReference type="Rhea" id="RHEA:17989"/>
        <dbReference type="Rhea" id="RHEA-COMP:9863"/>
        <dbReference type="Rhea" id="RHEA-COMP:11604"/>
        <dbReference type="ChEBI" id="CHEBI:15378"/>
        <dbReference type="ChEBI" id="CHEBI:29999"/>
        <dbReference type="ChEBI" id="CHEBI:30616"/>
        <dbReference type="ChEBI" id="CHEBI:83421"/>
        <dbReference type="ChEBI" id="CHEBI:456216"/>
        <dbReference type="EC" id="2.7.12.1"/>
    </reaction>
</comment>
<feature type="compositionally biased region" description="Polar residues" evidence="12">
    <location>
        <begin position="1276"/>
        <end position="1295"/>
    </location>
</feature>
<feature type="compositionally biased region" description="Basic and acidic residues" evidence="12">
    <location>
        <begin position="943"/>
        <end position="982"/>
    </location>
</feature>
<feature type="region of interest" description="Disordered" evidence="12">
    <location>
        <begin position="1193"/>
        <end position="1315"/>
    </location>
</feature>
<name>A0AAD7BW03_9AGAR</name>
<evidence type="ECO:0000256" key="5">
    <source>
        <dbReference type="ARBA" id="ARBA00022741"/>
    </source>
</evidence>
<keyword evidence="15" id="KW-1185">Reference proteome</keyword>
<feature type="compositionally biased region" description="Polar residues" evidence="12">
    <location>
        <begin position="830"/>
        <end position="847"/>
    </location>
</feature>
<dbReference type="Proteomes" id="UP001221142">
    <property type="component" value="Unassembled WGS sequence"/>
</dbReference>
<comment type="catalytic activity">
    <reaction evidence="10">
        <text>L-tyrosyl-[protein] + ATP = O-phospho-L-tyrosyl-[protein] + ADP + H(+)</text>
        <dbReference type="Rhea" id="RHEA:10596"/>
        <dbReference type="Rhea" id="RHEA-COMP:10136"/>
        <dbReference type="Rhea" id="RHEA-COMP:20101"/>
        <dbReference type="ChEBI" id="CHEBI:15378"/>
        <dbReference type="ChEBI" id="CHEBI:30616"/>
        <dbReference type="ChEBI" id="CHEBI:46858"/>
        <dbReference type="ChEBI" id="CHEBI:61978"/>
        <dbReference type="ChEBI" id="CHEBI:456216"/>
        <dbReference type="EC" id="2.7.12.1"/>
    </reaction>
</comment>
<feature type="compositionally biased region" description="Low complexity" evidence="12">
    <location>
        <begin position="347"/>
        <end position="358"/>
    </location>
</feature>
<feature type="compositionally biased region" description="Polar residues" evidence="12">
    <location>
        <begin position="523"/>
        <end position="539"/>
    </location>
</feature>
<keyword evidence="3" id="KW-0723">Serine/threonine-protein kinase</keyword>
<feature type="compositionally biased region" description="Polar residues" evidence="12">
    <location>
        <begin position="1819"/>
        <end position="1833"/>
    </location>
</feature>
<sequence>MESTPISLSKSRRDRPPALDISFEQSQEAPERDAARQPSLLVTPTGDDDGLEPEYTSPRSASATSSLDPYYFGLSDSPVPPLPTGAIHPSTTPDQLQRSDPVTPARDPAMIDRRGLVGVGELTTPRWTRAGHNKEDTVVPVLLPLGEDIEDRVSPVEDRPDTPDSPWTIEAVDGEMSEREDPPDVNPTPRTLRERPSMTSESGGEEILYPRSLNSGPPPELPPPFEPAPPSPSTVPSEPDPRVPPPLDLSLSGAQAPPSAFAQPRRAKKRTSDEFELDQTGTLVSKRSKDKAAKDDKATAVRKHRSLNVGSPNKPKERRRESAGLAHSSSLKIVPSSAKMSERHSRQASTSSSSSAHAENSRRTHGTDFSHLPPSPSSSSILGFLKQPGPGASQTPPLVVSSSKDTSQTHSSPNVAHSLLRGTQEGWSGMDDEATAEALRKLDGLSGKSARARASVASFTRSTSSRPGTPAKSSTQWEGIGPIEPSRRASGTSRDSTNSKERVPITLGPGLEAAGESGETVGSAISSDEQPLSPSSISEKTPKKGTASARSSFTPKRGSTSSTMYASTPTTSSRDSASMSGATAATSVSAASSRHSMGKARRNSGGSDASSVQSSDATSLKDRAASLAANGDGAEEVTVPPVPPLPKDLSTYRSPPPTSTGLAFPVLPTSDEERKRRSHESDRERPVALEVPSLGTPPPSVAASADNRRRSQHYSGYTSQGSSAPESVPAVIKTPSKKWSFSSALNLRLSSSPSSAAAASPKSPRSVTFGGQQLRKSTSKDQTLSPTGTTNPWEQPAAMSSAASLASMSSVGSVRSPVLPPSKTPDRASRTGTDSSASTNHTTSALSAPQPGPMSPSSSVRRNQSKRLTPSSIPFFRRSSSQSMQVPASIPVPSSPTQSTGYTGLSQSRHKPENDHNPTSTSTPGKKSSVLSLLKGSSSRRSLHADSKEAAKELQRTRDIEKEKERLAKEKQKKDDKDRSESRISVLMGRKRGKTLSSTEPPSRKAKSPVHLPPLQMAAIEPATAQRVARLKSTSSVSSTPSSTPSIGSTRTASASRLTSQTVSSMQKQSDSSLRSRNVLPTIAGSPSVGTNGVQASSKEAKEPPPSSLTNSVSGLPKETPTKIPRISSRTSTVGSPMQKTTLSSRRVSVTAGGLSSSANPSPTGGVSANEFGVMDTGDEAVVKTVGLNTSARASPATLSTSRVPRQSTGTAVSSSSSVLPRKANRESLSFTGLRKSSTSSVASASTAPTAEATSHRFSALSPSRGLKLLSPKIGLSSTRGSNSTSTQSIHQATNSPSSSRQSLSTPSPAPDSIDEEEFQGDEEMMHYIRRQQAKKMAAGATQQELDDLLSFPEPLPPGTPSSPATILKSSQTQFLSEYERKEILDYPDVYCIGAKSKKKPAVPDNSTNNFGYDDDRGDYLIVNHDHLAYRYEVIDTLGKGSFGQVLHCRDHCSGESVAIKIIRNKKRFHHQALVEIKILDNLRKWDADEKHHVIKMTEHFYFRNHLCIAMELLSINLYELIKANGFVGFTTALIRRFTSQMLMSLSLMRHHRIVHCDLKPENVLLRHPAKSAIKVIDFGSSCLEHEKIYTYIQSRFYRSPEVILGMNYHMAIDMWSLGCILAELYTGFPIFPGENEQEQLSCIMEVLGIPDKEFVNRSSRKKLFFDPNGAPRAVVNSKGRRRRPGTKTLAQVLRCNDDDFVDFISKCLVWDPERRIKPQAAMRHPFVTAGKRPKATTPSITPKATVSSSALGSSRTKQLLETPKKSLISAPTPLTARTSRSTGNGAAPATPNNASQTSTLGSSRSYRTTQSQSLSTYHSSRTLSGIATTAGK</sequence>
<dbReference type="Gene3D" id="1.10.510.10">
    <property type="entry name" value="Transferase(Phosphotransferase) domain 1"/>
    <property type="match status" value="1"/>
</dbReference>
<evidence type="ECO:0000256" key="3">
    <source>
        <dbReference type="ARBA" id="ARBA00022527"/>
    </source>
</evidence>
<feature type="compositionally biased region" description="Polar residues" evidence="12">
    <location>
        <begin position="1737"/>
        <end position="1760"/>
    </location>
</feature>
<accession>A0AAD7BW03</accession>
<dbReference type="GO" id="GO:0005524">
    <property type="term" value="F:ATP binding"/>
    <property type="evidence" value="ECO:0007669"/>
    <property type="project" value="UniProtKB-UniRule"/>
</dbReference>
<evidence type="ECO:0000256" key="9">
    <source>
        <dbReference type="ARBA" id="ARBA00049308"/>
    </source>
</evidence>
<dbReference type="EMBL" id="JARKIF010000008">
    <property type="protein sequence ID" value="KAJ7632309.1"/>
    <property type="molecule type" value="Genomic_DNA"/>
</dbReference>
<evidence type="ECO:0000259" key="13">
    <source>
        <dbReference type="PROSITE" id="PS50011"/>
    </source>
</evidence>
<dbReference type="InterPro" id="IPR050494">
    <property type="entry name" value="Ser_Thr_dual-spec_kinase"/>
</dbReference>
<dbReference type="InterPro" id="IPR008271">
    <property type="entry name" value="Ser/Thr_kinase_AS"/>
</dbReference>
<organism evidence="14 15">
    <name type="scientific">Roridomyces roridus</name>
    <dbReference type="NCBI Taxonomy" id="1738132"/>
    <lineage>
        <taxon>Eukaryota</taxon>
        <taxon>Fungi</taxon>
        <taxon>Dikarya</taxon>
        <taxon>Basidiomycota</taxon>
        <taxon>Agaricomycotina</taxon>
        <taxon>Agaricomycetes</taxon>
        <taxon>Agaricomycetidae</taxon>
        <taxon>Agaricales</taxon>
        <taxon>Marasmiineae</taxon>
        <taxon>Mycenaceae</taxon>
        <taxon>Roridomyces</taxon>
    </lineage>
</organism>
<feature type="compositionally biased region" description="Polar residues" evidence="12">
    <location>
        <begin position="1063"/>
        <end position="1076"/>
    </location>
</feature>
<feature type="compositionally biased region" description="Low complexity" evidence="12">
    <location>
        <begin position="1783"/>
        <end position="1795"/>
    </location>
</feature>
<feature type="compositionally biased region" description="Pro residues" evidence="12">
    <location>
        <begin position="216"/>
        <end position="233"/>
    </location>
</feature>
<dbReference type="PROSITE" id="PS00107">
    <property type="entry name" value="PROTEIN_KINASE_ATP"/>
    <property type="match status" value="1"/>
</dbReference>
<gene>
    <name evidence="14" type="ORF">FB45DRAFT_912113</name>
</gene>
<evidence type="ECO:0000256" key="4">
    <source>
        <dbReference type="ARBA" id="ARBA00022679"/>
    </source>
</evidence>
<feature type="compositionally biased region" description="Low complexity" evidence="12">
    <location>
        <begin position="576"/>
        <end position="593"/>
    </location>
</feature>
<feature type="compositionally biased region" description="Polar residues" evidence="12">
    <location>
        <begin position="548"/>
        <end position="575"/>
    </location>
</feature>
<evidence type="ECO:0000256" key="10">
    <source>
        <dbReference type="ARBA" id="ARBA00051680"/>
    </source>
</evidence>
<evidence type="ECO:0000313" key="14">
    <source>
        <dbReference type="EMBL" id="KAJ7632309.1"/>
    </source>
</evidence>
<feature type="compositionally biased region" description="Low complexity" evidence="12">
    <location>
        <begin position="604"/>
        <end position="618"/>
    </location>
</feature>
<feature type="compositionally biased region" description="Polar residues" evidence="12">
    <location>
        <begin position="855"/>
        <end position="869"/>
    </location>
</feature>
<evidence type="ECO:0000256" key="12">
    <source>
        <dbReference type="SAM" id="MobiDB-lite"/>
    </source>
</evidence>
<evidence type="ECO:0000256" key="8">
    <source>
        <dbReference type="ARBA" id="ARBA00049003"/>
    </source>
</evidence>
<dbReference type="GO" id="GO:0004712">
    <property type="term" value="F:protein serine/threonine/tyrosine kinase activity"/>
    <property type="evidence" value="ECO:0007669"/>
    <property type="project" value="UniProtKB-EC"/>
</dbReference>